<evidence type="ECO:0000256" key="1">
    <source>
        <dbReference type="ARBA" id="ARBA00023015"/>
    </source>
</evidence>
<proteinExistence type="predicted"/>
<dbReference type="SMART" id="SM00418">
    <property type="entry name" value="HTH_ARSR"/>
    <property type="match status" value="1"/>
</dbReference>
<dbReference type="Pfam" id="PF01022">
    <property type="entry name" value="HTH_5"/>
    <property type="match status" value="1"/>
</dbReference>
<dbReference type="PANTHER" id="PTHR43132:SF2">
    <property type="entry name" value="ARSENICAL RESISTANCE OPERON REPRESSOR ARSR-RELATED"/>
    <property type="match status" value="1"/>
</dbReference>
<keyword evidence="3" id="KW-0804">Transcription</keyword>
<dbReference type="AlphaFoldDB" id="A0A4P6V5Y8"/>
<dbReference type="KEGG" id="rpod:E0E05_17160"/>
<organism evidence="5 6">
    <name type="scientific">Roseitalea porphyridii</name>
    <dbReference type="NCBI Taxonomy" id="1852022"/>
    <lineage>
        <taxon>Bacteria</taxon>
        <taxon>Pseudomonadati</taxon>
        <taxon>Pseudomonadota</taxon>
        <taxon>Alphaproteobacteria</taxon>
        <taxon>Hyphomicrobiales</taxon>
        <taxon>Ahrensiaceae</taxon>
        <taxon>Roseitalea</taxon>
    </lineage>
</organism>
<feature type="domain" description="HTH arsR-type" evidence="4">
    <location>
        <begin position="6"/>
        <end position="99"/>
    </location>
</feature>
<protein>
    <submittedName>
        <fullName evidence="5">ArsR family transcriptional regulator</fullName>
    </submittedName>
</protein>
<dbReference type="Proteomes" id="UP000293719">
    <property type="component" value="Chromosome"/>
</dbReference>
<gene>
    <name evidence="5" type="ORF">E0E05_17160</name>
</gene>
<dbReference type="OrthoDB" id="194599at2"/>
<dbReference type="SUPFAM" id="SSF46785">
    <property type="entry name" value="Winged helix' DNA-binding domain"/>
    <property type="match status" value="1"/>
</dbReference>
<dbReference type="InterPro" id="IPR051011">
    <property type="entry name" value="Metal_resp_trans_reg"/>
</dbReference>
<evidence type="ECO:0000313" key="5">
    <source>
        <dbReference type="EMBL" id="QBK32159.1"/>
    </source>
</evidence>
<keyword evidence="1" id="KW-0805">Transcription regulation</keyword>
<dbReference type="GeneID" id="90769034"/>
<dbReference type="RefSeq" id="WP_131617802.1">
    <property type="nucleotide sequence ID" value="NZ_CP036532.1"/>
</dbReference>
<dbReference type="InterPro" id="IPR011991">
    <property type="entry name" value="ArsR-like_HTH"/>
</dbReference>
<dbReference type="InterPro" id="IPR036388">
    <property type="entry name" value="WH-like_DNA-bd_sf"/>
</dbReference>
<evidence type="ECO:0000313" key="6">
    <source>
        <dbReference type="Proteomes" id="UP000293719"/>
    </source>
</evidence>
<dbReference type="InterPro" id="IPR001845">
    <property type="entry name" value="HTH_ArsR_DNA-bd_dom"/>
</dbReference>
<evidence type="ECO:0000259" key="4">
    <source>
        <dbReference type="PROSITE" id="PS50987"/>
    </source>
</evidence>
<dbReference type="PANTHER" id="PTHR43132">
    <property type="entry name" value="ARSENICAL RESISTANCE OPERON REPRESSOR ARSR-RELATED"/>
    <property type="match status" value="1"/>
</dbReference>
<dbReference type="GO" id="GO:0003677">
    <property type="term" value="F:DNA binding"/>
    <property type="evidence" value="ECO:0007669"/>
    <property type="project" value="UniProtKB-KW"/>
</dbReference>
<dbReference type="GO" id="GO:0003700">
    <property type="term" value="F:DNA-binding transcription factor activity"/>
    <property type="evidence" value="ECO:0007669"/>
    <property type="project" value="InterPro"/>
</dbReference>
<sequence>MNIDELEPHIAEAARLMEMLSQPVRLRILCALSEKQWSVVKLAEAVNLSQPAMSHHLRKLREAGLVKTERDAQTIYYSLNGREVTEVLAVLHDLYCPHGIEAAADDQAASTATETAG</sequence>
<dbReference type="EMBL" id="CP036532">
    <property type="protein sequence ID" value="QBK32159.1"/>
    <property type="molecule type" value="Genomic_DNA"/>
</dbReference>
<dbReference type="InterPro" id="IPR036390">
    <property type="entry name" value="WH_DNA-bd_sf"/>
</dbReference>
<dbReference type="CDD" id="cd00090">
    <property type="entry name" value="HTH_ARSR"/>
    <property type="match status" value="1"/>
</dbReference>
<dbReference type="PRINTS" id="PR00778">
    <property type="entry name" value="HTHARSR"/>
</dbReference>
<dbReference type="NCBIfam" id="NF033788">
    <property type="entry name" value="HTH_metalloreg"/>
    <property type="match status" value="1"/>
</dbReference>
<evidence type="ECO:0000256" key="2">
    <source>
        <dbReference type="ARBA" id="ARBA00023125"/>
    </source>
</evidence>
<accession>A0A4P6V5Y8</accession>
<keyword evidence="6" id="KW-1185">Reference proteome</keyword>
<dbReference type="Gene3D" id="1.10.10.10">
    <property type="entry name" value="Winged helix-like DNA-binding domain superfamily/Winged helix DNA-binding domain"/>
    <property type="match status" value="1"/>
</dbReference>
<reference evidence="5 6" key="1">
    <citation type="journal article" date="2017" name="Int. J. Syst. Evol. Microbiol.">
        <title>Roseitalea porphyridii gen. nov., sp. nov., isolated from a red alga, and reclassification of Hoeflea suaedae Chung et al. 2013 as Pseudohoeflea suaedae gen. nov., comb. nov.</title>
        <authorList>
            <person name="Hyeon J.W."/>
            <person name="Jeong S.E."/>
            <person name="Baek K."/>
            <person name="Jeon C.O."/>
        </authorList>
    </citation>
    <scope>NUCLEOTIDE SEQUENCE [LARGE SCALE GENOMIC DNA]</scope>
    <source>
        <strain evidence="5 6">MA7-20</strain>
    </source>
</reference>
<keyword evidence="2" id="KW-0238">DNA-binding</keyword>
<evidence type="ECO:0000256" key="3">
    <source>
        <dbReference type="ARBA" id="ARBA00023163"/>
    </source>
</evidence>
<name>A0A4P6V5Y8_9HYPH</name>
<dbReference type="PROSITE" id="PS50987">
    <property type="entry name" value="HTH_ARSR_2"/>
    <property type="match status" value="1"/>
</dbReference>